<dbReference type="PANTHER" id="PTHR23538">
    <property type="entry name" value="44.5 KD BACTERIOCHLOROPHYLL SYNTHASE SUBUNIT"/>
    <property type="match status" value="1"/>
</dbReference>
<proteinExistence type="inferred from homology"/>
<evidence type="ECO:0000313" key="7">
    <source>
        <dbReference type="EMBL" id="TDQ82946.1"/>
    </source>
</evidence>
<dbReference type="Proteomes" id="UP000295783">
    <property type="component" value="Unassembled WGS sequence"/>
</dbReference>
<comment type="similarity">
    <text evidence="2">Belongs to the PucC family.</text>
</comment>
<protein>
    <submittedName>
        <fullName evidence="7">BCD family chlorophyll transporter-like MFS transporter</fullName>
    </submittedName>
</protein>
<dbReference type="InterPro" id="IPR004896">
    <property type="entry name" value="PucC-rel"/>
</dbReference>
<dbReference type="AlphaFoldDB" id="A0A4R6WUJ0"/>
<keyword evidence="8" id="KW-1185">Reference proteome</keyword>
<feature type="transmembrane region" description="Helical" evidence="6">
    <location>
        <begin position="370"/>
        <end position="392"/>
    </location>
</feature>
<feature type="transmembrane region" description="Helical" evidence="6">
    <location>
        <begin position="236"/>
        <end position="258"/>
    </location>
</feature>
<dbReference type="InterPro" id="IPR026036">
    <property type="entry name" value="PucC"/>
</dbReference>
<keyword evidence="5 6" id="KW-0472">Membrane</keyword>
<evidence type="ECO:0000256" key="6">
    <source>
        <dbReference type="SAM" id="Phobius"/>
    </source>
</evidence>
<dbReference type="Gene3D" id="1.20.1250.20">
    <property type="entry name" value="MFS general substrate transporter like domains"/>
    <property type="match status" value="1"/>
</dbReference>
<dbReference type="EMBL" id="SNYW01000007">
    <property type="protein sequence ID" value="TDQ82946.1"/>
    <property type="molecule type" value="Genomic_DNA"/>
</dbReference>
<feature type="transmembrane region" description="Helical" evidence="6">
    <location>
        <begin position="175"/>
        <end position="199"/>
    </location>
</feature>
<dbReference type="SUPFAM" id="SSF103473">
    <property type="entry name" value="MFS general substrate transporter"/>
    <property type="match status" value="1"/>
</dbReference>
<dbReference type="Pfam" id="PF03209">
    <property type="entry name" value="PUCC"/>
    <property type="match status" value="1"/>
</dbReference>
<feature type="transmembrane region" description="Helical" evidence="6">
    <location>
        <begin position="404"/>
        <end position="428"/>
    </location>
</feature>
<evidence type="ECO:0000313" key="8">
    <source>
        <dbReference type="Proteomes" id="UP000295783"/>
    </source>
</evidence>
<accession>A0A4R6WUJ0</accession>
<keyword evidence="4 6" id="KW-1133">Transmembrane helix</keyword>
<evidence type="ECO:0000256" key="2">
    <source>
        <dbReference type="ARBA" id="ARBA00008412"/>
    </source>
</evidence>
<feature type="transmembrane region" description="Helical" evidence="6">
    <location>
        <begin position="305"/>
        <end position="324"/>
    </location>
</feature>
<gene>
    <name evidence="7" type="ORF">A8950_1228</name>
</gene>
<evidence type="ECO:0000256" key="1">
    <source>
        <dbReference type="ARBA" id="ARBA00004141"/>
    </source>
</evidence>
<evidence type="ECO:0000256" key="5">
    <source>
        <dbReference type="ARBA" id="ARBA00023136"/>
    </source>
</evidence>
<sequence length="448" mass="45373">MSGEPATFGWLTILRLGLVQTALGAVVVLTTSTLNRVMVVELALPAMVPGALVGLHYAIQLSRPGFGHGSDRSRRRTPWIISGMATLTLGGLGAAIATAWMSSNTSAGLALALTSFVLIGLGVGAAGVSLLALLAARVAPRRRPAAATIVWLMMIAGFVATAGGAGHFLDPFSPLRLVAVVGIVCGLAFLLALAGVIGIERGPVSAGTTTDDATATASSFRAALAQVWDEPKTRRFTLFIFVSMLAFSGQDLILEPFAGMLFGLTPGETTQLAGVQNAGVFLGMVLIALGGSACGVARFGSMTRWTLIGCIASAFTLAGLGAAASAPSGWPLRETVFLLGVANGVFAAAAIACMMDLASAGGPSRAGVRMGLWGAGQAIAFGLGGFLGTVIVDLARATLGDAQHAYAIVFVGEAALFLIAAVLAYGLARDGTEAASGATRGYLAYDGR</sequence>
<keyword evidence="3 6" id="KW-0812">Transmembrane</keyword>
<organism evidence="7 8">
    <name type="scientific">Dongia mobilis</name>
    <dbReference type="NCBI Taxonomy" id="578943"/>
    <lineage>
        <taxon>Bacteria</taxon>
        <taxon>Pseudomonadati</taxon>
        <taxon>Pseudomonadota</taxon>
        <taxon>Alphaproteobacteria</taxon>
        <taxon>Rhodospirillales</taxon>
        <taxon>Dongiaceae</taxon>
        <taxon>Dongia</taxon>
    </lineage>
</organism>
<evidence type="ECO:0000256" key="4">
    <source>
        <dbReference type="ARBA" id="ARBA00022989"/>
    </source>
</evidence>
<feature type="transmembrane region" description="Helical" evidence="6">
    <location>
        <begin position="336"/>
        <end position="358"/>
    </location>
</feature>
<reference evidence="7 8" key="1">
    <citation type="submission" date="2019-03" db="EMBL/GenBank/DDBJ databases">
        <title>Genomic Encyclopedia of Type Strains, Phase III (KMG-III): the genomes of soil and plant-associated and newly described type strains.</title>
        <authorList>
            <person name="Whitman W."/>
        </authorList>
    </citation>
    <scope>NUCLEOTIDE SEQUENCE [LARGE SCALE GENOMIC DNA]</scope>
    <source>
        <strain evidence="7 8">CGMCC 1.7660</strain>
    </source>
</reference>
<name>A0A4R6WUJ0_9PROT</name>
<dbReference type="InterPro" id="IPR036259">
    <property type="entry name" value="MFS_trans_sf"/>
</dbReference>
<feature type="transmembrane region" description="Helical" evidence="6">
    <location>
        <begin position="40"/>
        <end position="59"/>
    </location>
</feature>
<evidence type="ECO:0000256" key="3">
    <source>
        <dbReference type="ARBA" id="ARBA00022692"/>
    </source>
</evidence>
<comment type="subcellular location">
    <subcellularLocation>
        <location evidence="1">Membrane</location>
        <topology evidence="1">Multi-pass membrane protein</topology>
    </subcellularLocation>
</comment>
<dbReference type="RefSeq" id="WP_243735549.1">
    <property type="nucleotide sequence ID" value="NZ_SNYW01000007.1"/>
</dbReference>
<comment type="caution">
    <text evidence="7">The sequence shown here is derived from an EMBL/GenBank/DDBJ whole genome shotgun (WGS) entry which is preliminary data.</text>
</comment>
<dbReference type="GO" id="GO:0016020">
    <property type="term" value="C:membrane"/>
    <property type="evidence" value="ECO:0007669"/>
    <property type="project" value="UniProtKB-SubCell"/>
</dbReference>
<feature type="transmembrane region" description="Helical" evidence="6">
    <location>
        <begin position="278"/>
        <end position="298"/>
    </location>
</feature>
<feature type="transmembrane region" description="Helical" evidence="6">
    <location>
        <begin position="79"/>
        <end position="101"/>
    </location>
</feature>
<dbReference type="CDD" id="cd06176">
    <property type="entry name" value="MFS_BCD_PucC-like"/>
    <property type="match status" value="1"/>
</dbReference>
<dbReference type="PIRSF" id="PIRSF016565">
    <property type="entry name" value="PucC"/>
    <property type="match status" value="1"/>
</dbReference>
<feature type="transmembrane region" description="Helical" evidence="6">
    <location>
        <begin position="107"/>
        <end position="136"/>
    </location>
</feature>
<dbReference type="PANTHER" id="PTHR23538:SF1">
    <property type="entry name" value="44.5 KD BACTERIOCHLOROPHYLL SYNTHASE SUBUNIT"/>
    <property type="match status" value="1"/>
</dbReference>
<feature type="transmembrane region" description="Helical" evidence="6">
    <location>
        <begin position="148"/>
        <end position="169"/>
    </location>
</feature>